<dbReference type="InterPro" id="IPR001789">
    <property type="entry name" value="Sig_transdc_resp-reg_receiver"/>
</dbReference>
<evidence type="ECO:0000313" key="6">
    <source>
        <dbReference type="EMBL" id="MFC5567779.1"/>
    </source>
</evidence>
<protein>
    <submittedName>
        <fullName evidence="6">Response regulator</fullName>
    </submittedName>
</protein>
<dbReference type="PANTHER" id="PTHR48111:SF40">
    <property type="entry name" value="PHOSPHATE REGULON TRANSCRIPTIONAL REGULATORY PROTEIN PHOB"/>
    <property type="match status" value="1"/>
</dbReference>
<keyword evidence="7" id="KW-1185">Reference proteome</keyword>
<reference evidence="7" key="1">
    <citation type="journal article" date="2019" name="Int. J. Syst. Evol. Microbiol.">
        <title>The Global Catalogue of Microorganisms (GCM) 10K type strain sequencing project: providing services to taxonomists for standard genome sequencing and annotation.</title>
        <authorList>
            <consortium name="The Broad Institute Genomics Platform"/>
            <consortium name="The Broad Institute Genome Sequencing Center for Infectious Disease"/>
            <person name="Wu L."/>
            <person name="Ma J."/>
        </authorList>
    </citation>
    <scope>NUCLEOTIDE SEQUENCE [LARGE SCALE GENOMIC DNA]</scope>
    <source>
        <strain evidence="7">KACC 11588</strain>
    </source>
</reference>
<feature type="modified residue" description="4-aspartylphosphate" evidence="4">
    <location>
        <position position="50"/>
    </location>
</feature>
<dbReference type="SUPFAM" id="SSF52172">
    <property type="entry name" value="CheY-like"/>
    <property type="match status" value="1"/>
</dbReference>
<dbReference type="Pfam" id="PF00072">
    <property type="entry name" value="Response_reg"/>
    <property type="match status" value="1"/>
</dbReference>
<evidence type="ECO:0000313" key="7">
    <source>
        <dbReference type="Proteomes" id="UP001596056"/>
    </source>
</evidence>
<keyword evidence="1 4" id="KW-0597">Phosphoprotein</keyword>
<organism evidence="6 7">
    <name type="scientific">Rubellimicrobium aerolatum</name>
    <dbReference type="NCBI Taxonomy" id="490979"/>
    <lineage>
        <taxon>Bacteria</taxon>
        <taxon>Pseudomonadati</taxon>
        <taxon>Pseudomonadota</taxon>
        <taxon>Alphaproteobacteria</taxon>
        <taxon>Rhodobacterales</taxon>
        <taxon>Roseobacteraceae</taxon>
        <taxon>Rubellimicrobium</taxon>
    </lineage>
</organism>
<dbReference type="PANTHER" id="PTHR48111">
    <property type="entry name" value="REGULATOR OF RPOS"/>
    <property type="match status" value="1"/>
</dbReference>
<feature type="domain" description="Response regulatory" evidence="5">
    <location>
        <begin position="1"/>
        <end position="110"/>
    </location>
</feature>
<keyword evidence="2" id="KW-0902">Two-component regulatory system</keyword>
<dbReference type="Gene3D" id="3.40.50.2300">
    <property type="match status" value="1"/>
</dbReference>
<evidence type="ECO:0000256" key="4">
    <source>
        <dbReference type="PROSITE-ProRule" id="PRU00169"/>
    </source>
</evidence>
<proteinExistence type="predicted"/>
<dbReference type="RefSeq" id="WP_342454209.1">
    <property type="nucleotide sequence ID" value="NZ_JAGGJP010000018.1"/>
</dbReference>
<dbReference type="Proteomes" id="UP001596056">
    <property type="component" value="Unassembled WGS sequence"/>
</dbReference>
<accession>A0ABW0SFX8</accession>
<name>A0ABW0SFX8_9RHOB</name>
<evidence type="ECO:0000259" key="5">
    <source>
        <dbReference type="PROSITE" id="PS50110"/>
    </source>
</evidence>
<dbReference type="EMBL" id="JBHSNA010000019">
    <property type="protein sequence ID" value="MFC5567779.1"/>
    <property type="molecule type" value="Genomic_DNA"/>
</dbReference>
<dbReference type="InterPro" id="IPR011006">
    <property type="entry name" value="CheY-like_superfamily"/>
</dbReference>
<dbReference type="PROSITE" id="PS50110">
    <property type="entry name" value="RESPONSE_REGULATORY"/>
    <property type="match status" value="1"/>
</dbReference>
<gene>
    <name evidence="6" type="ORF">ACFPOC_15305</name>
</gene>
<sequence>MLIVEDEALVALELEAMLAMAGHEPVGSADDLPSALREAEAGRPDLALVDVRLGAGGSGIEVAAALRARDLPVLFATGNCPAEAGRALALGCLHKPFSDFALASAMQAVDRVLRGERRPDVLPAALHLY</sequence>
<dbReference type="SMART" id="SM00448">
    <property type="entry name" value="REC"/>
    <property type="match status" value="1"/>
</dbReference>
<evidence type="ECO:0000256" key="2">
    <source>
        <dbReference type="ARBA" id="ARBA00023012"/>
    </source>
</evidence>
<comment type="caution">
    <text evidence="6">The sequence shown here is derived from an EMBL/GenBank/DDBJ whole genome shotgun (WGS) entry which is preliminary data.</text>
</comment>
<keyword evidence="3" id="KW-0238">DNA-binding</keyword>
<dbReference type="InterPro" id="IPR039420">
    <property type="entry name" value="WalR-like"/>
</dbReference>
<evidence type="ECO:0000256" key="3">
    <source>
        <dbReference type="ARBA" id="ARBA00023125"/>
    </source>
</evidence>
<evidence type="ECO:0000256" key="1">
    <source>
        <dbReference type="ARBA" id="ARBA00022553"/>
    </source>
</evidence>